<accession>A0ACC6UTS7</accession>
<sequence length="30" mass="3391">MTYPDPEDRAALYALELSWASGTWGCRWSG</sequence>
<comment type="caution">
    <text evidence="1">The sequence shown here is derived from an EMBL/GenBank/DDBJ whole genome shotgun (WGS) entry which is preliminary data.</text>
</comment>
<name>A0ACC6UTS7_STRAO</name>
<reference evidence="1" key="1">
    <citation type="submission" date="2024-07" db="EMBL/GenBank/DDBJ databases">
        <title>Genome sequencing of plant associated microbes to promote plant fitness in Sorghum bicolor and Oryza sativa.</title>
        <authorList>
            <person name="Coleman-Derr D."/>
        </authorList>
    </citation>
    <scope>NUCLEOTIDE SEQUENCE</scope>
    <source>
        <strain evidence="1">SAI-173</strain>
    </source>
</reference>
<keyword evidence="2" id="KW-1185">Reference proteome</keyword>
<dbReference type="EMBL" id="JBGCBD010000002">
    <property type="protein sequence ID" value="MEY9814875.1"/>
    <property type="molecule type" value="Genomic_DNA"/>
</dbReference>
<evidence type="ECO:0000313" key="2">
    <source>
        <dbReference type="Proteomes" id="UP001565447"/>
    </source>
</evidence>
<gene>
    <name evidence="1" type="ORF">RKD21_005132</name>
</gene>
<dbReference type="Proteomes" id="UP001565447">
    <property type="component" value="Unassembled WGS sequence"/>
</dbReference>
<evidence type="ECO:0000313" key="1">
    <source>
        <dbReference type="EMBL" id="MEY9814875.1"/>
    </source>
</evidence>
<protein>
    <submittedName>
        <fullName evidence="1">Uncharacterized protein</fullName>
    </submittedName>
</protein>
<proteinExistence type="predicted"/>
<organism evidence="1 2">
    <name type="scientific">Streptomyces albogriseolus</name>
    <dbReference type="NCBI Taxonomy" id="1887"/>
    <lineage>
        <taxon>Bacteria</taxon>
        <taxon>Bacillati</taxon>
        <taxon>Actinomycetota</taxon>
        <taxon>Actinomycetes</taxon>
        <taxon>Kitasatosporales</taxon>
        <taxon>Streptomycetaceae</taxon>
        <taxon>Streptomyces</taxon>
        <taxon>Streptomyces albogriseolus group</taxon>
    </lineage>
</organism>